<organism evidence="1 2">
    <name type="scientific">Salinithrix halophila</name>
    <dbReference type="NCBI Taxonomy" id="1485204"/>
    <lineage>
        <taxon>Bacteria</taxon>
        <taxon>Bacillati</taxon>
        <taxon>Bacillota</taxon>
        <taxon>Bacilli</taxon>
        <taxon>Bacillales</taxon>
        <taxon>Thermoactinomycetaceae</taxon>
        <taxon>Salinithrix</taxon>
    </lineage>
</organism>
<protein>
    <submittedName>
        <fullName evidence="1">Uncharacterized protein</fullName>
    </submittedName>
</protein>
<dbReference type="Proteomes" id="UP001595843">
    <property type="component" value="Unassembled WGS sequence"/>
</dbReference>
<sequence length="63" mass="7074">MPKTAAGMPLFTLFSAMLLLGGLAYLKVSPSQTPVFPSRKTGVLFYHLAVINHWLYQPFGREY</sequence>
<keyword evidence="2" id="KW-1185">Reference proteome</keyword>
<evidence type="ECO:0000313" key="2">
    <source>
        <dbReference type="Proteomes" id="UP001595843"/>
    </source>
</evidence>
<proteinExistence type="predicted"/>
<gene>
    <name evidence="1" type="ORF">ACFOUO_02835</name>
</gene>
<comment type="caution">
    <text evidence="1">The sequence shown here is derived from an EMBL/GenBank/DDBJ whole genome shotgun (WGS) entry which is preliminary data.</text>
</comment>
<reference evidence="2" key="1">
    <citation type="journal article" date="2019" name="Int. J. Syst. Evol. Microbiol.">
        <title>The Global Catalogue of Microorganisms (GCM) 10K type strain sequencing project: providing services to taxonomists for standard genome sequencing and annotation.</title>
        <authorList>
            <consortium name="The Broad Institute Genomics Platform"/>
            <consortium name="The Broad Institute Genome Sequencing Center for Infectious Disease"/>
            <person name="Wu L."/>
            <person name="Ma J."/>
        </authorList>
    </citation>
    <scope>NUCLEOTIDE SEQUENCE [LARGE SCALE GENOMIC DNA]</scope>
    <source>
        <strain evidence="2">IBRC-M 10813</strain>
    </source>
</reference>
<evidence type="ECO:0000313" key="1">
    <source>
        <dbReference type="EMBL" id="MFC4075737.1"/>
    </source>
</evidence>
<accession>A0ABV8JA31</accession>
<dbReference type="EMBL" id="JBHSAP010000007">
    <property type="protein sequence ID" value="MFC4075737.1"/>
    <property type="molecule type" value="Genomic_DNA"/>
</dbReference>
<name>A0ABV8JA31_9BACL</name>